<evidence type="ECO:0000313" key="3">
    <source>
        <dbReference type="Proteomes" id="UP001500707"/>
    </source>
</evidence>
<feature type="compositionally biased region" description="Basic and acidic residues" evidence="1">
    <location>
        <begin position="89"/>
        <end position="98"/>
    </location>
</feature>
<proteinExistence type="predicted"/>
<feature type="compositionally biased region" description="Polar residues" evidence="1">
    <location>
        <begin position="99"/>
        <end position="108"/>
    </location>
</feature>
<sequence length="108" mass="11937">MTFEVEPSDLASFSRQISRAADDVTTAKEYFERECSIGTFSVGPLSAIASMFGGGHDGVMENVRSALEQMHRILDASKGEMSRSANFYKRTDEGEASKLDSQYPESKR</sequence>
<accession>A0ABP6YLF6</accession>
<dbReference type="EMBL" id="BAABCE010000019">
    <property type="protein sequence ID" value="GAA3583017.1"/>
    <property type="molecule type" value="Genomic_DNA"/>
</dbReference>
<dbReference type="Proteomes" id="UP001500707">
    <property type="component" value="Unassembled WGS sequence"/>
</dbReference>
<dbReference type="RefSeq" id="WP_346185539.1">
    <property type="nucleotide sequence ID" value="NZ_BAABCE010000019.1"/>
</dbReference>
<evidence type="ECO:0000313" key="2">
    <source>
        <dbReference type="EMBL" id="GAA3583017.1"/>
    </source>
</evidence>
<organism evidence="2 3">
    <name type="scientific">Streptomyces osmaniensis</name>
    <dbReference type="NCBI Taxonomy" id="593134"/>
    <lineage>
        <taxon>Bacteria</taxon>
        <taxon>Bacillati</taxon>
        <taxon>Actinomycetota</taxon>
        <taxon>Actinomycetes</taxon>
        <taxon>Kitasatosporales</taxon>
        <taxon>Streptomycetaceae</taxon>
        <taxon>Streptomyces</taxon>
    </lineage>
</organism>
<feature type="region of interest" description="Disordered" evidence="1">
    <location>
        <begin position="81"/>
        <end position="108"/>
    </location>
</feature>
<protein>
    <recommendedName>
        <fullName evidence="4">Excreted virulence factor EspC, type VII ESX diderm</fullName>
    </recommendedName>
</protein>
<keyword evidence="3" id="KW-1185">Reference proteome</keyword>
<evidence type="ECO:0000256" key="1">
    <source>
        <dbReference type="SAM" id="MobiDB-lite"/>
    </source>
</evidence>
<comment type="caution">
    <text evidence="2">The sequence shown here is derived from an EMBL/GenBank/DDBJ whole genome shotgun (WGS) entry which is preliminary data.</text>
</comment>
<gene>
    <name evidence="2" type="ORF">GCM10022295_75240</name>
</gene>
<name>A0ABP6YLF6_9ACTN</name>
<evidence type="ECO:0008006" key="4">
    <source>
        <dbReference type="Google" id="ProtNLM"/>
    </source>
</evidence>
<reference evidence="3" key="1">
    <citation type="journal article" date="2019" name="Int. J. Syst. Evol. Microbiol.">
        <title>The Global Catalogue of Microorganisms (GCM) 10K type strain sequencing project: providing services to taxonomists for standard genome sequencing and annotation.</title>
        <authorList>
            <consortium name="The Broad Institute Genomics Platform"/>
            <consortium name="The Broad Institute Genome Sequencing Center for Infectious Disease"/>
            <person name="Wu L."/>
            <person name="Ma J."/>
        </authorList>
    </citation>
    <scope>NUCLEOTIDE SEQUENCE [LARGE SCALE GENOMIC DNA]</scope>
    <source>
        <strain evidence="3">JCM 17656</strain>
    </source>
</reference>